<proteinExistence type="predicted"/>
<protein>
    <recommendedName>
        <fullName evidence="1">HTH Mu-type domain-containing protein</fullName>
    </recommendedName>
</protein>
<gene>
    <name evidence="2" type="ORF">KI810_12465</name>
</gene>
<dbReference type="RefSeq" id="WP_214175886.1">
    <property type="nucleotide sequence ID" value="NZ_JAHCVK010000006.1"/>
</dbReference>
<dbReference type="Gene3D" id="1.10.10.10">
    <property type="entry name" value="Winged helix-like DNA-binding domain superfamily/Winged helix DNA-binding domain"/>
    <property type="match status" value="1"/>
</dbReference>
<evidence type="ECO:0000313" key="3">
    <source>
        <dbReference type="Proteomes" id="UP000756860"/>
    </source>
</evidence>
<dbReference type="SUPFAM" id="SSF46955">
    <property type="entry name" value="Putative DNA-binding domain"/>
    <property type="match status" value="1"/>
</dbReference>
<accession>A0ABS5SES5</accession>
<sequence>MKLKTWHTAQEIADIKLPGIPTSKNGVLDRAKREKWPFRPYRGHGKGKEFPLSVVLLGAQLDEMTPEIRDRLITTIDQLEVSHKAAEDVLERLRQYLRARGIRR</sequence>
<keyword evidence="3" id="KW-1185">Reference proteome</keyword>
<dbReference type="InterPro" id="IPR003314">
    <property type="entry name" value="Mu-type_HTH"/>
</dbReference>
<comment type="caution">
    <text evidence="2">The sequence shown here is derived from an EMBL/GenBank/DDBJ whole genome shotgun (WGS) entry which is preliminary data.</text>
</comment>
<feature type="domain" description="HTH Mu-type" evidence="1">
    <location>
        <begin position="5"/>
        <end position="80"/>
    </location>
</feature>
<dbReference type="InterPro" id="IPR036388">
    <property type="entry name" value="WH-like_DNA-bd_sf"/>
</dbReference>
<dbReference type="EMBL" id="JAHCVK010000006">
    <property type="protein sequence ID" value="MBT0653875.1"/>
    <property type="molecule type" value="Genomic_DNA"/>
</dbReference>
<name>A0ABS5SES5_9BACT</name>
<organism evidence="2 3">
    <name type="scientific">Geomobilimonas luticola</name>
    <dbReference type="NCBI Taxonomy" id="1114878"/>
    <lineage>
        <taxon>Bacteria</taxon>
        <taxon>Pseudomonadati</taxon>
        <taxon>Thermodesulfobacteriota</taxon>
        <taxon>Desulfuromonadia</taxon>
        <taxon>Geobacterales</taxon>
        <taxon>Geobacteraceae</taxon>
        <taxon>Geomobilimonas</taxon>
    </lineage>
</organism>
<evidence type="ECO:0000259" key="1">
    <source>
        <dbReference type="PROSITE" id="PS51702"/>
    </source>
</evidence>
<reference evidence="2 3" key="1">
    <citation type="submission" date="2021-05" db="EMBL/GenBank/DDBJ databases">
        <title>The draft genome of Geobacter luticola JCM 17780.</title>
        <authorList>
            <person name="Xu Z."/>
            <person name="Masuda Y."/>
            <person name="Itoh H."/>
            <person name="Senoo K."/>
        </authorList>
    </citation>
    <scope>NUCLEOTIDE SEQUENCE [LARGE SCALE GENOMIC DNA]</scope>
    <source>
        <strain evidence="2 3">JCM 17780</strain>
    </source>
</reference>
<dbReference type="Proteomes" id="UP000756860">
    <property type="component" value="Unassembled WGS sequence"/>
</dbReference>
<evidence type="ECO:0000313" key="2">
    <source>
        <dbReference type="EMBL" id="MBT0653875.1"/>
    </source>
</evidence>
<dbReference type="PROSITE" id="PS51702">
    <property type="entry name" value="HTH_MU"/>
    <property type="match status" value="1"/>
</dbReference>
<dbReference type="InterPro" id="IPR009061">
    <property type="entry name" value="DNA-bd_dom_put_sf"/>
</dbReference>